<dbReference type="Gene3D" id="3.40.50.970">
    <property type="match status" value="2"/>
</dbReference>
<dbReference type="InterPro" id="IPR011766">
    <property type="entry name" value="TPP_enzyme_TPP-bd"/>
</dbReference>
<accession>A0A2T1HTC5</accession>
<dbReference type="RefSeq" id="WP_106336873.1">
    <property type="nucleotide sequence ID" value="NZ_PVZS01000010.1"/>
</dbReference>
<feature type="domain" description="Thiamine pyrophosphate enzyme TPP-binding" evidence="6">
    <location>
        <begin position="414"/>
        <end position="561"/>
    </location>
</feature>
<evidence type="ECO:0000259" key="6">
    <source>
        <dbReference type="Pfam" id="PF02775"/>
    </source>
</evidence>
<dbReference type="OrthoDB" id="4494979at2"/>
<evidence type="ECO:0000259" key="5">
    <source>
        <dbReference type="Pfam" id="PF00205"/>
    </source>
</evidence>
<reference evidence="9" key="1">
    <citation type="submission" date="2018-03" db="EMBL/GenBank/DDBJ databases">
        <authorList>
            <person name="Sun L."/>
            <person name="Liu H."/>
            <person name="Chen W."/>
            <person name="Huang K."/>
            <person name="Liu W."/>
            <person name="Gao X."/>
        </authorList>
    </citation>
    <scope>NUCLEOTIDE SEQUENCE [LARGE SCALE GENOMIC DNA]</scope>
    <source>
        <strain evidence="9">SH9</strain>
    </source>
</reference>
<dbReference type="GO" id="GO:0005948">
    <property type="term" value="C:acetolactate synthase complex"/>
    <property type="evidence" value="ECO:0007669"/>
    <property type="project" value="TreeGrafter"/>
</dbReference>
<feature type="domain" description="Thiamine pyrophosphate enzyme central" evidence="5">
    <location>
        <begin position="207"/>
        <end position="346"/>
    </location>
</feature>
<dbReference type="PROSITE" id="PS00187">
    <property type="entry name" value="TPP_ENZYMES"/>
    <property type="match status" value="1"/>
</dbReference>
<dbReference type="Gene3D" id="3.40.50.1220">
    <property type="entry name" value="TPP-binding domain"/>
    <property type="match status" value="1"/>
</dbReference>
<organism evidence="8 9">
    <name type="scientific">Alsobacter soli</name>
    <dbReference type="NCBI Taxonomy" id="2109933"/>
    <lineage>
        <taxon>Bacteria</taxon>
        <taxon>Pseudomonadati</taxon>
        <taxon>Pseudomonadota</taxon>
        <taxon>Alphaproteobacteria</taxon>
        <taxon>Hyphomicrobiales</taxon>
        <taxon>Alsobacteraceae</taxon>
        <taxon>Alsobacter</taxon>
    </lineage>
</organism>
<dbReference type="GO" id="GO:0009097">
    <property type="term" value="P:isoleucine biosynthetic process"/>
    <property type="evidence" value="ECO:0007669"/>
    <property type="project" value="TreeGrafter"/>
</dbReference>
<evidence type="ECO:0000256" key="4">
    <source>
        <dbReference type="RuleBase" id="RU362132"/>
    </source>
</evidence>
<dbReference type="GO" id="GO:0030976">
    <property type="term" value="F:thiamine pyrophosphate binding"/>
    <property type="evidence" value="ECO:0007669"/>
    <property type="project" value="InterPro"/>
</dbReference>
<dbReference type="CDD" id="cd00568">
    <property type="entry name" value="TPP_enzymes"/>
    <property type="match status" value="1"/>
</dbReference>
<evidence type="ECO:0000313" key="9">
    <source>
        <dbReference type="Proteomes" id="UP000239772"/>
    </source>
</evidence>
<dbReference type="Proteomes" id="UP000239772">
    <property type="component" value="Unassembled WGS sequence"/>
</dbReference>
<evidence type="ECO:0000259" key="7">
    <source>
        <dbReference type="Pfam" id="PF02776"/>
    </source>
</evidence>
<feature type="domain" description="Thiamine pyrophosphate enzyme N-terminal TPP-binding" evidence="7">
    <location>
        <begin position="20"/>
        <end position="131"/>
    </location>
</feature>
<dbReference type="AlphaFoldDB" id="A0A2T1HTC5"/>
<dbReference type="InterPro" id="IPR000399">
    <property type="entry name" value="TPP-bd_CS"/>
</dbReference>
<evidence type="ECO:0000313" key="8">
    <source>
        <dbReference type="EMBL" id="PSC04906.1"/>
    </source>
</evidence>
<evidence type="ECO:0000256" key="3">
    <source>
        <dbReference type="ARBA" id="ARBA00023052"/>
    </source>
</evidence>
<dbReference type="EMBL" id="PVZS01000010">
    <property type="protein sequence ID" value="PSC04906.1"/>
    <property type="molecule type" value="Genomic_DNA"/>
</dbReference>
<dbReference type="PANTHER" id="PTHR18968">
    <property type="entry name" value="THIAMINE PYROPHOSPHATE ENZYMES"/>
    <property type="match status" value="1"/>
</dbReference>
<name>A0A2T1HTC5_9HYPH</name>
<dbReference type="SUPFAM" id="SSF52518">
    <property type="entry name" value="Thiamin diphosphate-binding fold (THDP-binding)"/>
    <property type="match status" value="2"/>
</dbReference>
<comment type="caution">
    <text evidence="8">The sequence shown here is derived from an EMBL/GenBank/DDBJ whole genome shotgun (WGS) entry which is preliminary data.</text>
</comment>
<dbReference type="InterPro" id="IPR012001">
    <property type="entry name" value="Thiamin_PyroP_enz_TPP-bd_dom"/>
</dbReference>
<dbReference type="Pfam" id="PF02776">
    <property type="entry name" value="TPP_enzyme_N"/>
    <property type="match status" value="1"/>
</dbReference>
<sequence>MSSQHEAQRARGLRIANGSGAHVMAAALRRHGVEAVFGQSIPSALHLVAPQFGIRQIGYRTENAGAVMADAYARVSGRVGVVTAQNGPAATLLVAGLAEALKASVPMVAIVQDVHRKQTDKNAFQDLDHIELFKGCAKWVRRVTEVDRIDDYVDMAFTAAATGRMGPAVLLCPIDLFVDMPSDAASRRSVALGRFPLDRTVADPARVAEAADLLASARRPLVIAGGGVHLSGAQDALANLQEQASLPVATTAMGKGGVGEDHPLSVGVVGYFMGTRGVARHLRDQVSEADVILLVGNRTNQNGTDSWSLLPEGATIIHLDVDGMEVGRNYEALRLVGDAKLTLDALTQALSQRDLSRRREARPVLERQIAAGRQSWRNESAAQMCSDAAPIRPERLMSELDAQLRDDDVVVADASYSSIWVANYLRARRPGMRFITPRGLAGLGWGLPFALGAKVARPGARVFCLSGDGGFAHVWSELETARRMKLNVVVAVLNNQILGYQKHAEDVIFGDHTDVVDFEPVDHAAIARACGCHGERIDEAGRIAGALREAFDRPGTTVLDVVTDPKAYPPITSFDGSPALEV</sequence>
<evidence type="ECO:0000256" key="2">
    <source>
        <dbReference type="ARBA" id="ARBA00007812"/>
    </source>
</evidence>
<comment type="cofactor">
    <cofactor evidence="1">
        <name>thiamine diphosphate</name>
        <dbReference type="ChEBI" id="CHEBI:58937"/>
    </cofactor>
</comment>
<dbReference type="GO" id="GO:0009099">
    <property type="term" value="P:L-valine biosynthetic process"/>
    <property type="evidence" value="ECO:0007669"/>
    <property type="project" value="TreeGrafter"/>
</dbReference>
<evidence type="ECO:0000256" key="1">
    <source>
        <dbReference type="ARBA" id="ARBA00001964"/>
    </source>
</evidence>
<dbReference type="PANTHER" id="PTHR18968:SF13">
    <property type="entry name" value="ACETOLACTATE SYNTHASE CATALYTIC SUBUNIT, MITOCHONDRIAL"/>
    <property type="match status" value="1"/>
</dbReference>
<dbReference type="GO" id="GO:0000287">
    <property type="term" value="F:magnesium ion binding"/>
    <property type="evidence" value="ECO:0007669"/>
    <property type="project" value="InterPro"/>
</dbReference>
<dbReference type="NCBIfam" id="NF004772">
    <property type="entry name" value="PRK06112.1"/>
    <property type="match status" value="1"/>
</dbReference>
<dbReference type="InterPro" id="IPR045229">
    <property type="entry name" value="TPP_enz"/>
</dbReference>
<keyword evidence="9" id="KW-1185">Reference proteome</keyword>
<comment type="similarity">
    <text evidence="2 4">Belongs to the TPP enzyme family.</text>
</comment>
<dbReference type="GO" id="GO:0050660">
    <property type="term" value="F:flavin adenine dinucleotide binding"/>
    <property type="evidence" value="ECO:0007669"/>
    <property type="project" value="TreeGrafter"/>
</dbReference>
<dbReference type="InterPro" id="IPR029061">
    <property type="entry name" value="THDP-binding"/>
</dbReference>
<keyword evidence="3 4" id="KW-0786">Thiamine pyrophosphate</keyword>
<gene>
    <name evidence="8" type="ORF">SLNSH_10635</name>
</gene>
<dbReference type="Pfam" id="PF00205">
    <property type="entry name" value="TPP_enzyme_M"/>
    <property type="match status" value="1"/>
</dbReference>
<dbReference type="SUPFAM" id="SSF52467">
    <property type="entry name" value="DHS-like NAD/FAD-binding domain"/>
    <property type="match status" value="1"/>
</dbReference>
<dbReference type="CDD" id="cd07035">
    <property type="entry name" value="TPP_PYR_POX_like"/>
    <property type="match status" value="1"/>
</dbReference>
<dbReference type="InterPro" id="IPR029035">
    <property type="entry name" value="DHS-like_NAD/FAD-binding_dom"/>
</dbReference>
<dbReference type="GO" id="GO:0003984">
    <property type="term" value="F:acetolactate synthase activity"/>
    <property type="evidence" value="ECO:0007669"/>
    <property type="project" value="TreeGrafter"/>
</dbReference>
<proteinExistence type="inferred from homology"/>
<dbReference type="InterPro" id="IPR012000">
    <property type="entry name" value="Thiamin_PyroP_enz_cen_dom"/>
</dbReference>
<protein>
    <submittedName>
        <fullName evidence="8">Acetolactate synthase catalytic subunit</fullName>
    </submittedName>
</protein>
<dbReference type="Pfam" id="PF02775">
    <property type="entry name" value="TPP_enzyme_C"/>
    <property type="match status" value="1"/>
</dbReference>